<evidence type="ECO:0000313" key="4">
    <source>
        <dbReference type="Proteomes" id="UP001229421"/>
    </source>
</evidence>
<feature type="domain" description="Integrase catalytic" evidence="2">
    <location>
        <begin position="501"/>
        <end position="666"/>
    </location>
</feature>
<dbReference type="SUPFAM" id="SSF56672">
    <property type="entry name" value="DNA/RNA polymerases"/>
    <property type="match status" value="1"/>
</dbReference>
<dbReference type="InterPro" id="IPR036397">
    <property type="entry name" value="RNaseH_sf"/>
</dbReference>
<gene>
    <name evidence="3" type="ORF">QVD17_20157</name>
</gene>
<dbReference type="Gene3D" id="3.30.420.10">
    <property type="entry name" value="Ribonuclease H-like superfamily/Ribonuclease H"/>
    <property type="match status" value="1"/>
</dbReference>
<dbReference type="EMBL" id="JAUHHV010000005">
    <property type="protein sequence ID" value="KAK1424819.1"/>
    <property type="molecule type" value="Genomic_DNA"/>
</dbReference>
<feature type="region of interest" description="Disordered" evidence="1">
    <location>
        <begin position="768"/>
        <end position="833"/>
    </location>
</feature>
<keyword evidence="4" id="KW-1185">Reference proteome</keyword>
<dbReference type="Proteomes" id="UP001229421">
    <property type="component" value="Unassembled WGS sequence"/>
</dbReference>
<feature type="compositionally biased region" description="Low complexity" evidence="1">
    <location>
        <begin position="820"/>
        <end position="830"/>
    </location>
</feature>
<dbReference type="InterPro" id="IPR001584">
    <property type="entry name" value="Integrase_cat-core"/>
</dbReference>
<feature type="compositionally biased region" description="Low complexity" evidence="1">
    <location>
        <begin position="242"/>
        <end position="252"/>
    </location>
</feature>
<dbReference type="Pfam" id="PF25597">
    <property type="entry name" value="SH3_retrovirus"/>
    <property type="match status" value="1"/>
</dbReference>
<proteinExistence type="predicted"/>
<dbReference type="Pfam" id="PF07727">
    <property type="entry name" value="RVT_2"/>
    <property type="match status" value="1"/>
</dbReference>
<feature type="compositionally biased region" description="Polar residues" evidence="1">
    <location>
        <begin position="253"/>
        <end position="263"/>
    </location>
</feature>
<protein>
    <recommendedName>
        <fullName evidence="2">Integrase catalytic domain-containing protein</fullName>
    </recommendedName>
</protein>
<dbReference type="PANTHER" id="PTHR11439">
    <property type="entry name" value="GAG-POL-RELATED RETROTRANSPOSON"/>
    <property type="match status" value="1"/>
</dbReference>
<dbReference type="InterPro" id="IPR013103">
    <property type="entry name" value="RVT_2"/>
</dbReference>
<dbReference type="InterPro" id="IPR043502">
    <property type="entry name" value="DNA/RNA_pol_sf"/>
</dbReference>
<dbReference type="GO" id="GO:0015074">
    <property type="term" value="P:DNA integration"/>
    <property type="evidence" value="ECO:0007669"/>
    <property type="project" value="InterPro"/>
</dbReference>
<feature type="compositionally biased region" description="Basic residues" evidence="1">
    <location>
        <begin position="231"/>
        <end position="241"/>
    </location>
</feature>
<sequence>MADQKLHPAVTVSNIRNFVPITLDNEAADYNTWSELFRIHCTAFLVADHLEPRPSPVATSTADKEKKTAPPPADSWERLDAISTTAYDAWKAIENLFQDNKATRALLLKQKFANTRLENYSSMHEYCQELKVLADQLTNVDAPVAEQDLVLQTIAGLTEQYETVGTILQNTKPLPSFIEVRSQLCMNENTKANQAIHSSQQAATALHVQSQTCSSTNTNFTPQNTSDSTRGRGRSRGRGRGRSSSQPNRSSGQTHQPNHSAQSQHPYIIFPNNWATNQWTSLLHSPQSNSTPPCPYPSIPRPNSSQGILGPRPAQAHMATYNPTPTDIAQALYTLSMSQPSEPIGYMDTGASGHMEQPGNKTLPPPFPPLKMNNILYAPNLIKNLISVRRLTTDNLISIEFDPFGFLVKDLKTKAPILRCNSSGDLYPLTTNFIKHPTKPTALVGITQDRWHQRLGHPGNSLLHSLKSSSSINFSKPNNTLCQSCVFGKSVKLPFYDSMNKTYLPFDIIHSDLWTSPVLSTSGHRYYILFLDDCTDFLWTYPITNKSQAYTAFTNFYNLINTQFERKIKQFQCDNGTEYTNNNFKQFCHINGMQFRFSCPHTSSQNGKAERKIRTINNMIRTILSQASLPSSFWHHALETATYLLNILPKKTHKFLSPTTLLYNVLPIYTHLRVFGCLCYPITPSTTINKLTNRSKPCVFLGYPSNHRGYKCLDIFNNQIVISRHVVFEESIYSFSIQHSTTTLDYNFLNPPFNPLLWDTIHPSKPTVSPDAPLTNSTIPPHSNLSPPPSSGQPQPAQPHNPTPQSHSTPIPQAPPQPSTQPTSASQQPTHTMRTRAMDGITKPKHLFNLNTTALVPIPKTPHLALSTTEWYNAMQTEFSALIKNDTWELVPRSPDMNIIRSMWLFKHKFRSDGSLERYKARLVCDGRSQQVGIDCGDTFSPVVKPTTIRTVLTLALSKSWSIHQLDVTNAFLHGHLQETVYMHQPMGFRHREYPDHVCRLKKSLYGLKQAPRAWYQRFTDFVVQHGFTQCKTDNSLFIYHHGHDVAYLLIYVDDIILTTSSDQLRQQLMNILAGEFAMKDLGPLSYFLGISVTRTGDTLFLSQHAYAKDIIHRASMDSCKPAATPVDTQSKLASEPDSQFDDPTTYRSLAGALQYLTFTRPDIAYAVQQICMHMHSPCIAHWNALKRIIRYLQGTAEYGLHLRSSSTLSIRAYTDADWAGCPDTRRSTSGYCVYLGDNLISWSSKRQSTISRSSAEAEYRGVANVVAEICWLRNLLLELHCPLTKASLVYCDNVSAIYLSGNPVQHQRTKHIELDIHFVREHVQKGLVHILHMPSRFQIADIFTKGLPRVLFDDFRYSLSIRMPPASTAGV</sequence>
<dbReference type="SUPFAM" id="SSF53098">
    <property type="entry name" value="Ribonuclease H-like"/>
    <property type="match status" value="1"/>
</dbReference>
<evidence type="ECO:0000259" key="2">
    <source>
        <dbReference type="PROSITE" id="PS50994"/>
    </source>
</evidence>
<name>A0AAD8NXX9_TARER</name>
<feature type="region of interest" description="Disordered" evidence="1">
    <location>
        <begin position="55"/>
        <end position="74"/>
    </location>
</feature>
<comment type="caution">
    <text evidence="3">The sequence shown here is derived from an EMBL/GenBank/DDBJ whole genome shotgun (WGS) entry which is preliminary data.</text>
</comment>
<accession>A0AAD8NXX9</accession>
<evidence type="ECO:0000313" key="3">
    <source>
        <dbReference type="EMBL" id="KAK1424819.1"/>
    </source>
</evidence>
<dbReference type="InterPro" id="IPR057670">
    <property type="entry name" value="SH3_retrovirus"/>
</dbReference>
<dbReference type="GO" id="GO:0003676">
    <property type="term" value="F:nucleic acid binding"/>
    <property type="evidence" value="ECO:0007669"/>
    <property type="project" value="InterPro"/>
</dbReference>
<evidence type="ECO:0000256" key="1">
    <source>
        <dbReference type="SAM" id="MobiDB-lite"/>
    </source>
</evidence>
<organism evidence="3 4">
    <name type="scientific">Tagetes erecta</name>
    <name type="common">African marigold</name>
    <dbReference type="NCBI Taxonomy" id="13708"/>
    <lineage>
        <taxon>Eukaryota</taxon>
        <taxon>Viridiplantae</taxon>
        <taxon>Streptophyta</taxon>
        <taxon>Embryophyta</taxon>
        <taxon>Tracheophyta</taxon>
        <taxon>Spermatophyta</taxon>
        <taxon>Magnoliopsida</taxon>
        <taxon>eudicotyledons</taxon>
        <taxon>Gunneridae</taxon>
        <taxon>Pentapetalae</taxon>
        <taxon>asterids</taxon>
        <taxon>campanulids</taxon>
        <taxon>Asterales</taxon>
        <taxon>Asteraceae</taxon>
        <taxon>Asteroideae</taxon>
        <taxon>Heliantheae alliance</taxon>
        <taxon>Tageteae</taxon>
        <taxon>Tagetes</taxon>
    </lineage>
</organism>
<dbReference type="PANTHER" id="PTHR11439:SF524">
    <property type="entry name" value="RNA-DIRECTED DNA POLYMERASE, PROTEIN KINASE RLK-PELLE-DLSV FAMILY"/>
    <property type="match status" value="1"/>
</dbReference>
<dbReference type="CDD" id="cd09272">
    <property type="entry name" value="RNase_HI_RT_Ty1"/>
    <property type="match status" value="1"/>
</dbReference>
<dbReference type="InterPro" id="IPR025724">
    <property type="entry name" value="GAG-pre-integrase_dom"/>
</dbReference>
<dbReference type="Pfam" id="PF00665">
    <property type="entry name" value="rve"/>
    <property type="match status" value="1"/>
</dbReference>
<feature type="compositionally biased region" description="Polar residues" evidence="1">
    <location>
        <begin position="207"/>
        <end position="225"/>
    </location>
</feature>
<dbReference type="Pfam" id="PF13976">
    <property type="entry name" value="gag_pre-integrs"/>
    <property type="match status" value="1"/>
</dbReference>
<feature type="compositionally biased region" description="Pro residues" evidence="1">
    <location>
        <begin position="786"/>
        <end position="802"/>
    </location>
</feature>
<dbReference type="InterPro" id="IPR012337">
    <property type="entry name" value="RNaseH-like_sf"/>
</dbReference>
<reference evidence="3" key="1">
    <citation type="journal article" date="2023" name="bioRxiv">
        <title>Improved chromosome-level genome assembly for marigold (Tagetes erecta).</title>
        <authorList>
            <person name="Jiang F."/>
            <person name="Yuan L."/>
            <person name="Wang S."/>
            <person name="Wang H."/>
            <person name="Xu D."/>
            <person name="Wang A."/>
            <person name="Fan W."/>
        </authorList>
    </citation>
    <scope>NUCLEOTIDE SEQUENCE</scope>
    <source>
        <strain evidence="3">WSJ</strain>
        <tissue evidence="3">Leaf</tissue>
    </source>
</reference>
<dbReference type="Pfam" id="PF14223">
    <property type="entry name" value="Retrotran_gag_2"/>
    <property type="match status" value="1"/>
</dbReference>
<feature type="region of interest" description="Disordered" evidence="1">
    <location>
        <begin position="207"/>
        <end position="263"/>
    </location>
</feature>
<dbReference type="PROSITE" id="PS50994">
    <property type="entry name" value="INTEGRASE"/>
    <property type="match status" value="1"/>
</dbReference>